<feature type="zinc finger region" description="FLZ-type" evidence="4">
    <location>
        <begin position="246"/>
        <end position="290"/>
    </location>
</feature>
<accession>A0ABY9C581</accession>
<proteinExistence type="inferred from homology"/>
<reference evidence="7 8" key="1">
    <citation type="journal article" date="2023" name="Hortic Res">
        <title>The complete reference genome for grapevine (Vitis vinifera L.) genetics and breeding.</title>
        <authorList>
            <person name="Shi X."/>
            <person name="Cao S."/>
            <person name="Wang X."/>
            <person name="Huang S."/>
            <person name="Wang Y."/>
            <person name="Liu Z."/>
            <person name="Liu W."/>
            <person name="Leng X."/>
            <person name="Peng Y."/>
            <person name="Wang N."/>
            <person name="Wang Y."/>
            <person name="Ma Z."/>
            <person name="Xu X."/>
            <person name="Zhang F."/>
            <person name="Xue H."/>
            <person name="Zhong H."/>
            <person name="Wang Y."/>
            <person name="Zhang K."/>
            <person name="Velt A."/>
            <person name="Avia K."/>
            <person name="Holtgrawe D."/>
            <person name="Grimplet J."/>
            <person name="Matus J.T."/>
            <person name="Ware D."/>
            <person name="Wu X."/>
            <person name="Wang H."/>
            <person name="Liu C."/>
            <person name="Fang Y."/>
            <person name="Rustenholz C."/>
            <person name="Cheng Z."/>
            <person name="Xiao H."/>
            <person name="Zhou Y."/>
        </authorList>
    </citation>
    <scope>NUCLEOTIDE SEQUENCE [LARGE SCALE GENOMIC DNA]</scope>
    <source>
        <strain evidence="8">cv. Pinot noir / PN40024</strain>
        <tissue evidence="7">Leaf</tissue>
    </source>
</reference>
<comment type="similarity">
    <text evidence="1">Belongs to the FLZ family.</text>
</comment>
<keyword evidence="3" id="KW-0862">Zinc</keyword>
<dbReference type="PANTHER" id="PTHR46443:SF3">
    <property type="entry name" value="PROTEIN MARD1"/>
    <property type="match status" value="1"/>
</dbReference>
<dbReference type="InterPro" id="IPR007650">
    <property type="entry name" value="Zf-FLZ_dom"/>
</dbReference>
<feature type="domain" description="FLZ-type" evidence="6">
    <location>
        <begin position="246"/>
        <end position="290"/>
    </location>
</feature>
<dbReference type="Pfam" id="PF04570">
    <property type="entry name" value="zf-FLZ"/>
    <property type="match status" value="1"/>
</dbReference>
<evidence type="ECO:0000256" key="2">
    <source>
        <dbReference type="ARBA" id="ARBA00022723"/>
    </source>
</evidence>
<dbReference type="PROSITE" id="PS51795">
    <property type="entry name" value="ZF_FLZ"/>
    <property type="match status" value="1"/>
</dbReference>
<evidence type="ECO:0000256" key="3">
    <source>
        <dbReference type="ARBA" id="ARBA00022771"/>
    </source>
</evidence>
<dbReference type="EMBL" id="CP126654">
    <property type="protein sequence ID" value="WJZ90134.1"/>
    <property type="molecule type" value="Genomic_DNA"/>
</dbReference>
<keyword evidence="2" id="KW-0479">Metal-binding</keyword>
<gene>
    <name evidence="7" type="ORF">VitviT2T_009300</name>
</gene>
<dbReference type="PANTHER" id="PTHR46443">
    <property type="entry name" value="FCS-LIKE ZINC FINGER 8"/>
    <property type="match status" value="1"/>
</dbReference>
<feature type="region of interest" description="Disordered" evidence="5">
    <location>
        <begin position="1"/>
        <end position="25"/>
    </location>
</feature>
<evidence type="ECO:0000256" key="4">
    <source>
        <dbReference type="PROSITE-ProRule" id="PRU01131"/>
    </source>
</evidence>
<evidence type="ECO:0000256" key="5">
    <source>
        <dbReference type="SAM" id="MobiDB-lite"/>
    </source>
</evidence>
<evidence type="ECO:0000256" key="1">
    <source>
        <dbReference type="ARBA" id="ARBA00009374"/>
    </source>
</evidence>
<evidence type="ECO:0000313" key="8">
    <source>
        <dbReference type="Proteomes" id="UP001227230"/>
    </source>
</evidence>
<dbReference type="InterPro" id="IPR044593">
    <property type="entry name" value="FLZ8/MARD1"/>
</dbReference>
<evidence type="ECO:0000313" key="7">
    <source>
        <dbReference type="EMBL" id="WJZ90134.1"/>
    </source>
</evidence>
<evidence type="ECO:0000259" key="6">
    <source>
        <dbReference type="PROSITE" id="PS51795"/>
    </source>
</evidence>
<dbReference type="Proteomes" id="UP001227230">
    <property type="component" value="Chromosome 7"/>
</dbReference>
<name>A0ABY9C581_VITVI</name>
<keyword evidence="8" id="KW-1185">Reference proteome</keyword>
<organism evidence="7 8">
    <name type="scientific">Vitis vinifera</name>
    <name type="common">Grape</name>
    <dbReference type="NCBI Taxonomy" id="29760"/>
    <lineage>
        <taxon>Eukaryota</taxon>
        <taxon>Viridiplantae</taxon>
        <taxon>Streptophyta</taxon>
        <taxon>Embryophyta</taxon>
        <taxon>Tracheophyta</taxon>
        <taxon>Spermatophyta</taxon>
        <taxon>Magnoliopsida</taxon>
        <taxon>eudicotyledons</taxon>
        <taxon>Gunneridae</taxon>
        <taxon>Pentapetalae</taxon>
        <taxon>rosids</taxon>
        <taxon>Vitales</taxon>
        <taxon>Vitaceae</taxon>
        <taxon>Viteae</taxon>
        <taxon>Vitis</taxon>
    </lineage>
</organism>
<keyword evidence="3" id="KW-0863">Zinc-finger</keyword>
<protein>
    <recommendedName>
        <fullName evidence="6">FLZ-type domain-containing protein</fullName>
    </recommendedName>
</protein>
<sequence length="293" mass="32365">MLRNRSRAVASKQAIMGDHSSLPSPTENLTKPISFLLGSPKIFRGFISKCLPEAEDIISPTSIFDTKPFSGNPFEYEKTQASPGTFSETKRSWENLDSIGIGVALIDSDPINGEGANENFSKPNSRMVLFGSQLKVQIPHLQPSALSPAESPKSPADFGIKTRNSQLASLSPFGSLNSGIQTKDSPRIFTGMELSEEYTCVISHGPNPRTTHIFDNCIVESCCGVSALSQNNYCTFPENPNSPPENFLSCCHTCKKNLSQERDIYIYRGEKAFCSHECRSQEMLFDEEEDLEF</sequence>